<evidence type="ECO:0000256" key="2">
    <source>
        <dbReference type="ARBA" id="ARBA00022676"/>
    </source>
</evidence>
<evidence type="ECO:0000256" key="1">
    <source>
        <dbReference type="ARBA" id="ARBA00006739"/>
    </source>
</evidence>
<evidence type="ECO:0000256" key="3">
    <source>
        <dbReference type="ARBA" id="ARBA00022679"/>
    </source>
</evidence>
<dbReference type="PANTHER" id="PTHR43685:SF5">
    <property type="entry name" value="GLYCOSYLTRANSFERASE EPSE-RELATED"/>
    <property type="match status" value="1"/>
</dbReference>
<dbReference type="STRING" id="1122934.SAMN02745691_02077"/>
<dbReference type="InterPro" id="IPR029044">
    <property type="entry name" value="Nucleotide-diphossugar_trans"/>
</dbReference>
<feature type="domain" description="Glycosyltransferase 2-like" evidence="5">
    <location>
        <begin position="6"/>
        <end position="129"/>
    </location>
</feature>
<dbReference type="InterPro" id="IPR001173">
    <property type="entry name" value="Glyco_trans_2-like"/>
</dbReference>
<dbReference type="Pfam" id="PF00535">
    <property type="entry name" value="Glycos_transf_2"/>
    <property type="match status" value="1"/>
</dbReference>
<protein>
    <submittedName>
        <fullName evidence="6">Glycosyl transferase family 2</fullName>
    </submittedName>
</protein>
<comment type="similarity">
    <text evidence="1">Belongs to the glycosyltransferase 2 family.</text>
</comment>
<evidence type="ECO:0000256" key="4">
    <source>
        <dbReference type="SAM" id="Coils"/>
    </source>
</evidence>
<dbReference type="EMBL" id="FQYT01000023">
    <property type="protein sequence ID" value="SHJ50561.1"/>
    <property type="molecule type" value="Genomic_DNA"/>
</dbReference>
<gene>
    <name evidence="6" type="ORF">SAMN02745691_02077</name>
</gene>
<proteinExistence type="inferred from homology"/>
<dbReference type="InterPro" id="IPR050834">
    <property type="entry name" value="Glycosyltransf_2"/>
</dbReference>
<dbReference type="Gene3D" id="3.90.550.10">
    <property type="entry name" value="Spore Coat Polysaccharide Biosynthesis Protein SpsA, Chain A"/>
    <property type="match status" value="1"/>
</dbReference>
<dbReference type="Proteomes" id="UP000184342">
    <property type="component" value="Unassembled WGS sequence"/>
</dbReference>
<dbReference type="PANTHER" id="PTHR43685">
    <property type="entry name" value="GLYCOSYLTRANSFERASE"/>
    <property type="match status" value="1"/>
</dbReference>
<keyword evidence="4" id="KW-0175">Coiled coil</keyword>
<evidence type="ECO:0000259" key="5">
    <source>
        <dbReference type="Pfam" id="PF00535"/>
    </source>
</evidence>
<evidence type="ECO:0000313" key="7">
    <source>
        <dbReference type="Proteomes" id="UP000184342"/>
    </source>
</evidence>
<name>A0A1M6JV46_9FIRM</name>
<dbReference type="AlphaFoldDB" id="A0A1M6JV46"/>
<accession>A0A1M6JV46</accession>
<evidence type="ECO:0000313" key="6">
    <source>
        <dbReference type="EMBL" id="SHJ50561.1"/>
    </source>
</evidence>
<sequence length="427" mass="50916">MNKLVSVLMPNYNCERHIAKAIESVLNQSYTNLQIIIVDDGSTDSSREIINGYLDERIEKVYLEKNSQICIALNTGIGFAKGEYLARIDSDDIWEPEKIEKQIRYLENNPDCGACFSWVSIIDENDVEVTDFTRGAYTHVNENLLNVRNKSQNGWIKELFFRENSLCHPSVIIPMKVVKEVGLYNYAMVQLQDYEYWTRIVKKHPIYVYEEKLVKYRRDSDPEKNLSGSNIPRSIRMFNEIRSIKCDFLGDMSDEKFIEVFGTFFRNKLSQKKEELDIEKAMLTRDAFKIHGLDLPLANRLEEYINEDNMRIILEKEYDFTVKDFYELNTLHNFYDPVAKEFEKQYRVYKEYHDNYNSNMEYLSGQSSLYKERHEQLQIEHEQLRTEYEQLQHEKDGLDQKYNDLRNSISWRITKPIRKLRQSFRKK</sequence>
<dbReference type="GO" id="GO:0016757">
    <property type="term" value="F:glycosyltransferase activity"/>
    <property type="evidence" value="ECO:0007669"/>
    <property type="project" value="UniProtKB-KW"/>
</dbReference>
<keyword evidence="2" id="KW-0328">Glycosyltransferase</keyword>
<feature type="coiled-coil region" evidence="4">
    <location>
        <begin position="367"/>
        <end position="408"/>
    </location>
</feature>
<organism evidence="6 7">
    <name type="scientific">Parasporobacterium paucivorans DSM 15970</name>
    <dbReference type="NCBI Taxonomy" id="1122934"/>
    <lineage>
        <taxon>Bacteria</taxon>
        <taxon>Bacillati</taxon>
        <taxon>Bacillota</taxon>
        <taxon>Clostridia</taxon>
        <taxon>Lachnospirales</taxon>
        <taxon>Lachnospiraceae</taxon>
        <taxon>Parasporobacterium</taxon>
    </lineage>
</organism>
<dbReference type="SUPFAM" id="SSF53448">
    <property type="entry name" value="Nucleotide-diphospho-sugar transferases"/>
    <property type="match status" value="1"/>
</dbReference>
<reference evidence="6 7" key="1">
    <citation type="submission" date="2016-11" db="EMBL/GenBank/DDBJ databases">
        <authorList>
            <person name="Jaros S."/>
            <person name="Januszkiewicz K."/>
            <person name="Wedrychowicz H."/>
        </authorList>
    </citation>
    <scope>NUCLEOTIDE SEQUENCE [LARGE SCALE GENOMIC DNA]</scope>
    <source>
        <strain evidence="6 7">DSM 15970</strain>
    </source>
</reference>
<keyword evidence="3 6" id="KW-0808">Transferase</keyword>
<keyword evidence="7" id="KW-1185">Reference proteome</keyword>